<dbReference type="EMBL" id="QPEX01000010">
    <property type="protein sequence ID" value="RCS54864.1"/>
    <property type="molecule type" value="Genomic_DNA"/>
</dbReference>
<dbReference type="SUPFAM" id="SSF52540">
    <property type="entry name" value="P-loop containing nucleoside triphosphate hydrolases"/>
    <property type="match status" value="1"/>
</dbReference>
<evidence type="ECO:0000313" key="3">
    <source>
        <dbReference type="Proteomes" id="UP000253562"/>
    </source>
</evidence>
<comment type="caution">
    <text evidence="2">The sequence shown here is derived from an EMBL/GenBank/DDBJ whole genome shotgun (WGS) entry which is preliminary data.</text>
</comment>
<dbReference type="Proteomes" id="UP000253562">
    <property type="component" value="Unassembled WGS sequence"/>
</dbReference>
<evidence type="ECO:0000259" key="1">
    <source>
        <dbReference type="Pfam" id="PF12696"/>
    </source>
</evidence>
<proteinExistence type="predicted"/>
<gene>
    <name evidence="2" type="ORF">DTL42_07065</name>
</gene>
<dbReference type="Gene3D" id="3.40.50.300">
    <property type="entry name" value="P-loop containing nucleotide triphosphate hydrolases"/>
    <property type="match status" value="1"/>
</dbReference>
<sequence length="477" mass="52819">MNWFGFTFWKARDSLDLLGISLEDVCSHIFAIGGTGSGKTSVLKILLRDILRRGGPNIGCLWCCVKPDEAANACRVIELAGAQDRLLILVPGEFTYNFLSFELTRQNGSPTTATQLLQDLNNQLNQSKGEHQDSFWANLYAMLLTCCITIGWLAKREKVTIEDVHRVMLSLPAAFAQVASADFQSSSYAFQLLQQAENGIRNAGEMRQYKQSASFLLSEFIQIGSKARGAAISEGSAVLVPFLNSPMYETVCAEHSTFSPEMALDGVCVVLAAPIMSHGPAGMLLQSIVTTQLSEAALRRLNPQTTTIVVRDELQMLINNPAKEAMIQSVSRSQRLAFVSGCQSLPTLQSAMGGNQAEQELHSVFANYSTKLVLSNHCARTNDYFSQSWGQHREDFVSVSETKEEEKFDLLNFLMGNDRFLFSISEQMAPRCPPERFLSLRRGGPHNKLLVDFFLSQAGRTYGPQGDPFTLKTLRQI</sequence>
<organism evidence="2 3">
    <name type="scientific">Bremerella cremea</name>
    <dbReference type="NCBI Taxonomy" id="1031537"/>
    <lineage>
        <taxon>Bacteria</taxon>
        <taxon>Pseudomonadati</taxon>
        <taxon>Planctomycetota</taxon>
        <taxon>Planctomycetia</taxon>
        <taxon>Pirellulales</taxon>
        <taxon>Pirellulaceae</taxon>
        <taxon>Bremerella</taxon>
    </lineage>
</organism>
<reference evidence="2 3" key="1">
    <citation type="submission" date="2018-07" db="EMBL/GenBank/DDBJ databases">
        <title>Comparative genomes isolates from brazilian mangrove.</title>
        <authorList>
            <person name="De Araujo J.E."/>
            <person name="Taketani R.G."/>
            <person name="Silva M.C.P."/>
            <person name="Lourenco M.V."/>
            <person name="Oliveira V.M."/>
            <person name="Andreote F.D."/>
        </authorList>
    </citation>
    <scope>NUCLEOTIDE SEQUENCE [LARGE SCALE GENOMIC DNA]</scope>
    <source>
        <strain evidence="2 3">HEX PRIS-MGV</strain>
    </source>
</reference>
<dbReference type="RefSeq" id="WP_114367927.1">
    <property type="nucleotide sequence ID" value="NZ_QPEX01000010.1"/>
</dbReference>
<name>A0A368KYV9_9BACT</name>
<dbReference type="Pfam" id="PF12696">
    <property type="entry name" value="TraG-D_C"/>
    <property type="match status" value="1"/>
</dbReference>
<dbReference type="AlphaFoldDB" id="A0A368KYV9"/>
<accession>A0A368KYV9</accession>
<dbReference type="InterPro" id="IPR027417">
    <property type="entry name" value="P-loop_NTPase"/>
</dbReference>
<dbReference type="InterPro" id="IPR032689">
    <property type="entry name" value="TraG-D_C"/>
</dbReference>
<protein>
    <recommendedName>
        <fullName evidence="1">TraD/TraG TraM recognition site domain-containing protein</fullName>
    </recommendedName>
</protein>
<feature type="domain" description="TraD/TraG TraM recognition site" evidence="1">
    <location>
        <begin position="310"/>
        <end position="405"/>
    </location>
</feature>
<evidence type="ECO:0000313" key="2">
    <source>
        <dbReference type="EMBL" id="RCS54864.1"/>
    </source>
</evidence>
<dbReference type="OrthoDB" id="250971at2"/>